<dbReference type="PANTHER" id="PTHR40446:SF2">
    <property type="entry name" value="N-ACETYLGLUCOSAMINE-1-PHOSPHODIESTER ALPHA-N-ACETYLGLUCOSAMINIDASE"/>
    <property type="match status" value="1"/>
</dbReference>
<evidence type="ECO:0000313" key="4">
    <source>
        <dbReference type="Proteomes" id="UP000657574"/>
    </source>
</evidence>
<dbReference type="InterPro" id="IPR036680">
    <property type="entry name" value="SPOR-like_sf"/>
</dbReference>
<dbReference type="Pfam" id="PF09992">
    <property type="entry name" value="NAGPA"/>
    <property type="match status" value="1"/>
</dbReference>
<dbReference type="InterPro" id="IPR018711">
    <property type="entry name" value="NAGPA"/>
</dbReference>
<name>A0A917K2E5_9ACTN</name>
<accession>A0A917K2E5</accession>
<dbReference type="RefSeq" id="WP_189308901.1">
    <property type="nucleotide sequence ID" value="NZ_BMQA01000001.1"/>
</dbReference>
<dbReference type="PANTHER" id="PTHR40446">
    <property type="entry name" value="N-ACETYLGLUCOSAMINE-1-PHOSPHODIESTER ALPHA-N-ACETYLGLUCOSAMINIDASE"/>
    <property type="match status" value="1"/>
</dbReference>
<reference evidence="3" key="1">
    <citation type="journal article" date="2014" name="Int. J. Syst. Evol. Microbiol.">
        <title>Complete genome sequence of Corynebacterium casei LMG S-19264T (=DSM 44701T), isolated from a smear-ripened cheese.</title>
        <authorList>
            <consortium name="US DOE Joint Genome Institute (JGI-PGF)"/>
            <person name="Walter F."/>
            <person name="Albersmeier A."/>
            <person name="Kalinowski J."/>
            <person name="Ruckert C."/>
        </authorList>
    </citation>
    <scope>NUCLEOTIDE SEQUENCE</scope>
    <source>
        <strain evidence="3">JCM 3086</strain>
    </source>
</reference>
<dbReference type="EMBL" id="BMQA01000001">
    <property type="protein sequence ID" value="GGI94125.1"/>
    <property type="molecule type" value="Genomic_DNA"/>
</dbReference>
<sequence>MIHKYTTRSAARARLLLSTAAVLAVVTSGGIWETAQAAPPVATTATPALNTPAWTTQTVAPGVQVRSATIDNAAAKPFWTVTVQAPATGRLSGAATWAAVGPQSWADTTAQQLRAGGFEPRVETVRWPDYADTPRGVMGVRVRIGSYATQADAQTAARAVTAAGFHTSADWTGYDAEQPADRENVHVAVIDPHAFTGTVEGTHDGNVAQRVTTSSVAAKLGSLVGVNAGFFVTSNADGVQGTQSGLSADRGRLESMAAGSRASLIIGDGGRHVRVADLTTTVTVRAGAARYQAQGINRVPGLIRDCGRPGGTPSELPWQDVTCKATDDLVLFTDAFEEPLPTGPGTQVVLDGAGRVVSAGARGGTVPVGGTVLQGIGSAADWLTAHAGTGQRIGVSEVVRDTEGGRVPLDGDDSIVSAAPTLVRDGRISIDAAAEGVVDPQDLSFGYAWANTRQPRTMAGVDARGRLILATVDGRQSGGSEGFTLQEAAAFMRSLGAVDALNLDGGGSTAMAVGGVLVNKPSDATGERAVGGTIQVLPAQAH</sequence>
<dbReference type="AlphaFoldDB" id="A0A917K2E5"/>
<comment type="caution">
    <text evidence="3">The sequence shown here is derived from an EMBL/GenBank/DDBJ whole genome shotgun (WGS) entry which is preliminary data.</text>
</comment>
<reference evidence="3" key="2">
    <citation type="submission" date="2020-09" db="EMBL/GenBank/DDBJ databases">
        <authorList>
            <person name="Sun Q."/>
            <person name="Ohkuma M."/>
        </authorList>
    </citation>
    <scope>NUCLEOTIDE SEQUENCE</scope>
    <source>
        <strain evidence="3">JCM 3086</strain>
    </source>
</reference>
<dbReference type="Proteomes" id="UP000657574">
    <property type="component" value="Unassembled WGS sequence"/>
</dbReference>
<evidence type="ECO:0000313" key="3">
    <source>
        <dbReference type="EMBL" id="GGI94125.1"/>
    </source>
</evidence>
<dbReference type="Gene3D" id="3.30.70.1070">
    <property type="entry name" value="Sporulation related repeat"/>
    <property type="match status" value="1"/>
</dbReference>
<evidence type="ECO:0000259" key="2">
    <source>
        <dbReference type="Pfam" id="PF09992"/>
    </source>
</evidence>
<gene>
    <name evidence="3" type="ORF">GCM10010121_000610</name>
</gene>
<feature type="signal peptide" evidence="1">
    <location>
        <begin position="1"/>
        <end position="24"/>
    </location>
</feature>
<proteinExistence type="predicted"/>
<keyword evidence="1" id="KW-0732">Signal</keyword>
<dbReference type="GO" id="GO:0042834">
    <property type="term" value="F:peptidoglycan binding"/>
    <property type="evidence" value="ECO:0007669"/>
    <property type="project" value="InterPro"/>
</dbReference>
<evidence type="ECO:0000256" key="1">
    <source>
        <dbReference type="SAM" id="SignalP"/>
    </source>
</evidence>
<keyword evidence="4" id="KW-1185">Reference proteome</keyword>
<feature type="domain" description="Phosphodiester glycosidase" evidence="2">
    <location>
        <begin position="354"/>
        <end position="534"/>
    </location>
</feature>
<protein>
    <recommendedName>
        <fullName evidence="2">Phosphodiester glycosidase domain-containing protein</fullName>
    </recommendedName>
</protein>
<feature type="chain" id="PRO_5039126698" description="Phosphodiester glycosidase domain-containing protein" evidence="1">
    <location>
        <begin position="25"/>
        <end position="542"/>
    </location>
</feature>
<organism evidence="3 4">
    <name type="scientific">Streptomyces brasiliensis</name>
    <dbReference type="NCBI Taxonomy" id="1954"/>
    <lineage>
        <taxon>Bacteria</taxon>
        <taxon>Bacillati</taxon>
        <taxon>Actinomycetota</taxon>
        <taxon>Actinomycetes</taxon>
        <taxon>Kitasatosporales</taxon>
        <taxon>Streptomycetaceae</taxon>
        <taxon>Streptomyces</taxon>
    </lineage>
</organism>